<protein>
    <recommendedName>
        <fullName evidence="2">Nudix hydrolase domain-containing protein</fullName>
    </recommendedName>
</protein>
<dbReference type="AlphaFoldDB" id="V9W5R1"/>
<organism evidence="3 4">
    <name type="scientific">Paenibacillus larvae subsp. larvae DSM 25430</name>
    <dbReference type="NCBI Taxonomy" id="697284"/>
    <lineage>
        <taxon>Bacteria</taxon>
        <taxon>Bacillati</taxon>
        <taxon>Bacillota</taxon>
        <taxon>Bacilli</taxon>
        <taxon>Bacillales</taxon>
        <taxon>Paenibacillaceae</taxon>
        <taxon>Paenibacillus</taxon>
    </lineage>
</organism>
<keyword evidence="4" id="KW-1185">Reference proteome</keyword>
<accession>V9W5R1</accession>
<dbReference type="CDD" id="cd03673">
    <property type="entry name" value="NUDIX_Ap6A_hydrolase"/>
    <property type="match status" value="1"/>
</dbReference>
<dbReference type="GO" id="GO:0006167">
    <property type="term" value="P:AMP biosynthetic process"/>
    <property type="evidence" value="ECO:0007669"/>
    <property type="project" value="TreeGrafter"/>
</dbReference>
<dbReference type="GO" id="GO:0004081">
    <property type="term" value="F:bis(5'-nucleosyl)-tetraphosphatase (asymmetrical) activity"/>
    <property type="evidence" value="ECO:0007669"/>
    <property type="project" value="TreeGrafter"/>
</dbReference>
<evidence type="ECO:0000313" key="3">
    <source>
        <dbReference type="EMBL" id="AHD06346.1"/>
    </source>
</evidence>
<dbReference type="PANTHER" id="PTHR21340:SF0">
    <property type="entry name" value="BIS(5'-NUCLEOSYL)-TETRAPHOSPHATASE [ASYMMETRICAL]"/>
    <property type="match status" value="1"/>
</dbReference>
<evidence type="ECO:0000259" key="2">
    <source>
        <dbReference type="PROSITE" id="PS51462"/>
    </source>
</evidence>
<sequence>MRVAWFLFFRPKQDEEKIPFDQEENTMKEISAGGVVFTHTGDGLRIQMIQDRFGKITLAKGKREAGETIRQTAVREIREETGIQVRLVEPLQVVTYEYVLPSKITVNKEVHYFLAEAEKGILKAQIEEIGSVSWLTPQVAWSKQLEAGYDNNDAVMRLALNKLGIEV</sequence>
<name>V9W5R1_9BACL</name>
<dbReference type="InterPro" id="IPR000086">
    <property type="entry name" value="NUDIX_hydrolase_dom"/>
</dbReference>
<dbReference type="PROSITE" id="PS51462">
    <property type="entry name" value="NUDIX"/>
    <property type="match status" value="1"/>
</dbReference>
<dbReference type="PANTHER" id="PTHR21340">
    <property type="entry name" value="DIADENOSINE 5,5-P1,P4-TETRAPHOSPHATE PYROPHOSPHOHYDROLASE MUTT"/>
    <property type="match status" value="1"/>
</dbReference>
<dbReference type="Pfam" id="PF00293">
    <property type="entry name" value="NUDIX"/>
    <property type="match status" value="1"/>
</dbReference>
<dbReference type="InterPro" id="IPR051325">
    <property type="entry name" value="Nudix_hydrolase_domain"/>
</dbReference>
<feature type="domain" description="Nudix hydrolase" evidence="2">
    <location>
        <begin position="27"/>
        <end position="162"/>
    </location>
</feature>
<dbReference type="eggNOG" id="COG1051">
    <property type="taxonomic scope" value="Bacteria"/>
</dbReference>
<evidence type="ECO:0000256" key="1">
    <source>
        <dbReference type="ARBA" id="ARBA00022801"/>
    </source>
</evidence>
<proteinExistence type="predicted"/>
<dbReference type="KEGG" id="plv:ERIC2_c25570"/>
<dbReference type="EMBL" id="CP003355">
    <property type="protein sequence ID" value="AHD06346.1"/>
    <property type="molecule type" value="Genomic_DNA"/>
</dbReference>
<dbReference type="HOGENOM" id="CLU_037162_14_4_9"/>
<keyword evidence="1" id="KW-0378">Hydrolase</keyword>
<dbReference type="PROSITE" id="PS00893">
    <property type="entry name" value="NUDIX_BOX"/>
    <property type="match status" value="1"/>
</dbReference>
<evidence type="ECO:0000313" key="4">
    <source>
        <dbReference type="Proteomes" id="UP000029431"/>
    </source>
</evidence>
<dbReference type="InterPro" id="IPR020084">
    <property type="entry name" value="NUDIX_hydrolase_CS"/>
</dbReference>
<gene>
    <name evidence="3" type="ORF">ERIC2_c25570</name>
</gene>
<dbReference type="PATRIC" id="fig|697284.3.peg.2449"/>
<dbReference type="GO" id="GO:0006754">
    <property type="term" value="P:ATP biosynthetic process"/>
    <property type="evidence" value="ECO:0007669"/>
    <property type="project" value="TreeGrafter"/>
</dbReference>
<dbReference type="Gene3D" id="3.90.79.10">
    <property type="entry name" value="Nucleoside Triphosphate Pyrophosphohydrolase"/>
    <property type="match status" value="1"/>
</dbReference>
<reference evidence="3 4" key="1">
    <citation type="journal article" date="2014" name="PLoS ONE">
        <title>How to Kill the Honey Bee Larva: Genomic Potential and Virulence Mechanisms of Paenibacillus larvae.</title>
        <authorList>
            <person name="Djukic M."/>
            <person name="Brzuszkiewicz E."/>
            <person name="Funfhaus A."/>
            <person name="Voss J."/>
            <person name="Gollnow K."/>
            <person name="Poppinga L."/>
            <person name="Liesegang H."/>
            <person name="Garcia-Gonzalez E."/>
            <person name="Genersch E."/>
            <person name="Daniel R."/>
        </authorList>
    </citation>
    <scope>NUCLEOTIDE SEQUENCE [LARGE SCALE GENOMIC DNA]</scope>
    <source>
        <strain evidence="3 4">DSM 25430</strain>
    </source>
</reference>
<dbReference type="SUPFAM" id="SSF55811">
    <property type="entry name" value="Nudix"/>
    <property type="match status" value="1"/>
</dbReference>
<dbReference type="InterPro" id="IPR015797">
    <property type="entry name" value="NUDIX_hydrolase-like_dom_sf"/>
</dbReference>
<dbReference type="Proteomes" id="UP000029431">
    <property type="component" value="Chromosome"/>
</dbReference>